<evidence type="ECO:0000313" key="2">
    <source>
        <dbReference type="Proteomes" id="UP000019103"/>
    </source>
</evidence>
<proteinExistence type="predicted"/>
<protein>
    <submittedName>
        <fullName evidence="1">Uncharacterized protein</fullName>
    </submittedName>
</protein>
<dbReference type="Proteomes" id="UP000019103">
    <property type="component" value="Unassembled WGS sequence"/>
</dbReference>
<gene>
    <name evidence="1" type="ORF">PFUGPA_04550</name>
</gene>
<dbReference type="EMBL" id="KI927385">
    <property type="protein sequence ID" value="ETW53535.1"/>
    <property type="molecule type" value="Genomic_DNA"/>
</dbReference>
<dbReference type="AlphaFoldDB" id="W4ITY4"/>
<organism evidence="1 2">
    <name type="scientific">Plasmodium falciparum (isolate Palo Alto / Uganda)</name>
    <dbReference type="NCBI Taxonomy" id="57270"/>
    <lineage>
        <taxon>Eukaryota</taxon>
        <taxon>Sar</taxon>
        <taxon>Alveolata</taxon>
        <taxon>Apicomplexa</taxon>
        <taxon>Aconoidasida</taxon>
        <taxon>Haemosporida</taxon>
        <taxon>Plasmodiidae</taxon>
        <taxon>Plasmodium</taxon>
        <taxon>Plasmodium (Laverania)</taxon>
    </lineage>
</organism>
<sequence>MHNALPLFLRTLYNKYILNYSRIIFFFKKFITLQYFFLQTSISQNNVYIIQWDIILNFIK</sequence>
<reference evidence="1 2" key="1">
    <citation type="submission" date="2013-02" db="EMBL/GenBank/DDBJ databases">
        <title>The Genome Annotation of Plasmodium falciparum Palo Alto/Uganda.</title>
        <authorList>
            <consortium name="The Broad Institute Genome Sequencing Platform"/>
            <consortium name="The Broad Institute Genome Sequencing Center for Infectious Disease"/>
            <person name="Neafsey D."/>
            <person name="Hoffman S."/>
            <person name="Volkman S."/>
            <person name="Rosenthal P."/>
            <person name="Walker B."/>
            <person name="Young S.K."/>
            <person name="Zeng Q."/>
            <person name="Gargeya S."/>
            <person name="Fitzgerald M."/>
            <person name="Haas B."/>
            <person name="Abouelleil A."/>
            <person name="Allen A.W."/>
            <person name="Alvarado L."/>
            <person name="Arachchi H.M."/>
            <person name="Berlin A.M."/>
            <person name="Chapman S.B."/>
            <person name="Gainer-Dewar J."/>
            <person name="Goldberg J."/>
            <person name="Griggs A."/>
            <person name="Gujja S."/>
            <person name="Hansen M."/>
            <person name="Howarth C."/>
            <person name="Imamovic A."/>
            <person name="Ireland A."/>
            <person name="Larimer J."/>
            <person name="McCowan C."/>
            <person name="Murphy C."/>
            <person name="Pearson M."/>
            <person name="Poon T.W."/>
            <person name="Priest M."/>
            <person name="Roberts A."/>
            <person name="Saif S."/>
            <person name="Shea T."/>
            <person name="Sisk P."/>
            <person name="Sykes S."/>
            <person name="Wortman J."/>
            <person name="Nusbaum C."/>
            <person name="Birren B."/>
        </authorList>
    </citation>
    <scope>NUCLEOTIDE SEQUENCE [LARGE SCALE GENOMIC DNA]</scope>
    <source>
        <strain evidence="1 2">Palo Alto/Uganda</strain>
    </source>
</reference>
<accession>W4ITY4</accession>
<evidence type="ECO:0000313" key="1">
    <source>
        <dbReference type="EMBL" id="ETW53535.1"/>
    </source>
</evidence>
<name>W4ITY4_PLAFP</name>
<reference evidence="1 2" key="2">
    <citation type="submission" date="2013-02" db="EMBL/GenBank/DDBJ databases">
        <title>The Genome Sequence of Plasmodium falciparum Palo Alto/Uganda.</title>
        <authorList>
            <consortium name="The Broad Institute Genome Sequencing Platform"/>
            <consortium name="The Broad Institute Genome Sequencing Center for Infectious Disease"/>
            <person name="Neafsey D."/>
            <person name="Cheeseman I."/>
            <person name="Volkman S."/>
            <person name="Adams J."/>
            <person name="Walker B."/>
            <person name="Young S.K."/>
            <person name="Zeng Q."/>
            <person name="Gargeya S."/>
            <person name="Fitzgerald M."/>
            <person name="Haas B."/>
            <person name="Abouelleil A."/>
            <person name="Alvarado L."/>
            <person name="Arachchi H.M."/>
            <person name="Berlin A.M."/>
            <person name="Chapman S.B."/>
            <person name="Dewar J."/>
            <person name="Goldberg J."/>
            <person name="Griggs A."/>
            <person name="Gujja S."/>
            <person name="Hansen M."/>
            <person name="Howarth C."/>
            <person name="Imamovic A."/>
            <person name="Larimer J."/>
            <person name="McCowan C."/>
            <person name="Murphy C."/>
            <person name="Neiman D."/>
            <person name="Pearson M."/>
            <person name="Priest M."/>
            <person name="Roberts A."/>
            <person name="Saif S."/>
            <person name="Shea T."/>
            <person name="Sisk P."/>
            <person name="Sykes S."/>
            <person name="Wortman J."/>
            <person name="Nusbaum C."/>
            <person name="Birren B."/>
        </authorList>
    </citation>
    <scope>NUCLEOTIDE SEQUENCE [LARGE SCALE GENOMIC DNA]</scope>
    <source>
        <strain evidence="1 2">Palo Alto/Uganda</strain>
    </source>
</reference>